<gene>
    <name evidence="1" type="ORF">H8R92_00515</name>
</gene>
<keyword evidence="2" id="KW-1185">Reference proteome</keyword>
<proteinExistence type="predicted"/>
<reference evidence="1" key="1">
    <citation type="submission" date="2020-08" db="EMBL/GenBank/DDBJ databases">
        <title>Genome public.</title>
        <authorList>
            <person name="Liu C."/>
            <person name="Sun Q."/>
        </authorList>
    </citation>
    <scope>NUCLEOTIDE SEQUENCE</scope>
    <source>
        <strain evidence="1">NSJ-42</strain>
    </source>
</reference>
<evidence type="ECO:0000313" key="2">
    <source>
        <dbReference type="Proteomes" id="UP000662088"/>
    </source>
</evidence>
<comment type="caution">
    <text evidence="1">The sequence shown here is derived from an EMBL/GenBank/DDBJ whole genome shotgun (WGS) entry which is preliminary data.</text>
</comment>
<dbReference type="RefSeq" id="WP_186834387.1">
    <property type="nucleotide sequence ID" value="NZ_JACOOQ010000001.1"/>
</dbReference>
<organism evidence="1 2">
    <name type="scientific">Clostridium lentum</name>
    <dbReference type="NCBI Taxonomy" id="2763037"/>
    <lineage>
        <taxon>Bacteria</taxon>
        <taxon>Bacillati</taxon>
        <taxon>Bacillota</taxon>
        <taxon>Clostridia</taxon>
        <taxon>Eubacteriales</taxon>
        <taxon>Clostridiaceae</taxon>
        <taxon>Clostridium</taxon>
    </lineage>
</organism>
<dbReference type="Proteomes" id="UP000662088">
    <property type="component" value="Unassembled WGS sequence"/>
</dbReference>
<accession>A0A8I0AC03</accession>
<sequence length="234" mass="27259">MEEKLELKFAQIDKSGAINFTDKWILSEYNNGAFFLTKDNKSLVGRRIIMIDDNEEEIWTSKIMYMDNVFFDSNKIKYNCLSSNAINIKNIPNINKIYRVYVEGTELYTNLSIEIATDEEEIVLNEEVNGQEKSICDYLKGAIANLQNESKYTFFHNKSSVNFVRFAHNKFQFLAVDKDNGNIWLEVKYKTPAEEEALREAVRKIKNEFKEINLVEVSKDEEKFASIAEIIVKN</sequence>
<dbReference type="AlphaFoldDB" id="A0A8I0AC03"/>
<dbReference type="EMBL" id="JACOOQ010000001">
    <property type="protein sequence ID" value="MBC5638930.1"/>
    <property type="molecule type" value="Genomic_DNA"/>
</dbReference>
<protein>
    <submittedName>
        <fullName evidence="1">Uncharacterized protein</fullName>
    </submittedName>
</protein>
<name>A0A8I0AC03_9CLOT</name>
<evidence type="ECO:0000313" key="1">
    <source>
        <dbReference type="EMBL" id="MBC5638930.1"/>
    </source>
</evidence>